<organism evidence="2 3">
    <name type="scientific">Portunus trituberculatus</name>
    <name type="common">Swimming crab</name>
    <name type="synonym">Neptunus trituberculatus</name>
    <dbReference type="NCBI Taxonomy" id="210409"/>
    <lineage>
        <taxon>Eukaryota</taxon>
        <taxon>Metazoa</taxon>
        <taxon>Ecdysozoa</taxon>
        <taxon>Arthropoda</taxon>
        <taxon>Crustacea</taxon>
        <taxon>Multicrustacea</taxon>
        <taxon>Malacostraca</taxon>
        <taxon>Eumalacostraca</taxon>
        <taxon>Eucarida</taxon>
        <taxon>Decapoda</taxon>
        <taxon>Pleocyemata</taxon>
        <taxon>Brachyura</taxon>
        <taxon>Eubrachyura</taxon>
        <taxon>Portunoidea</taxon>
        <taxon>Portunidae</taxon>
        <taxon>Portuninae</taxon>
        <taxon>Portunus</taxon>
    </lineage>
</organism>
<keyword evidence="1" id="KW-1133">Transmembrane helix</keyword>
<name>A0A5B7K3L3_PORTR</name>
<protein>
    <submittedName>
        <fullName evidence="2">Uncharacterized protein</fullName>
    </submittedName>
</protein>
<evidence type="ECO:0000313" key="3">
    <source>
        <dbReference type="Proteomes" id="UP000324222"/>
    </source>
</evidence>
<comment type="caution">
    <text evidence="2">The sequence shown here is derived from an EMBL/GenBank/DDBJ whole genome shotgun (WGS) entry which is preliminary data.</text>
</comment>
<proteinExistence type="predicted"/>
<keyword evidence="1" id="KW-0472">Membrane</keyword>
<dbReference type="Proteomes" id="UP000324222">
    <property type="component" value="Unassembled WGS sequence"/>
</dbReference>
<dbReference type="AlphaFoldDB" id="A0A5B7K3L3"/>
<gene>
    <name evidence="2" type="ORF">E2C01_096642</name>
</gene>
<dbReference type="EMBL" id="VSRR010125850">
    <property type="protein sequence ID" value="MPD01127.1"/>
    <property type="molecule type" value="Genomic_DNA"/>
</dbReference>
<evidence type="ECO:0000256" key="1">
    <source>
        <dbReference type="SAM" id="Phobius"/>
    </source>
</evidence>
<reference evidence="2 3" key="1">
    <citation type="submission" date="2019-05" db="EMBL/GenBank/DDBJ databases">
        <title>Another draft genome of Portunus trituberculatus and its Hox gene families provides insights of decapod evolution.</title>
        <authorList>
            <person name="Jeong J.-H."/>
            <person name="Song I."/>
            <person name="Kim S."/>
            <person name="Choi T."/>
            <person name="Kim D."/>
            <person name="Ryu S."/>
            <person name="Kim W."/>
        </authorList>
    </citation>
    <scope>NUCLEOTIDE SEQUENCE [LARGE SCALE GENOMIC DNA]</scope>
    <source>
        <tissue evidence="2">Muscle</tissue>
    </source>
</reference>
<keyword evidence="1" id="KW-0812">Transmembrane</keyword>
<sequence>MTTHLPSVRPLKFTSVAHSVRLVLTSSSISALMFWGFICFRHSRPSGRHMSSPHTCYSLLYLLTSLRKFNQNPMRRMSGPASTTSVAASTTTKAVQTWTFIAV</sequence>
<evidence type="ECO:0000313" key="2">
    <source>
        <dbReference type="EMBL" id="MPD01127.1"/>
    </source>
</evidence>
<feature type="transmembrane region" description="Helical" evidence="1">
    <location>
        <begin position="20"/>
        <end position="40"/>
    </location>
</feature>
<keyword evidence="3" id="KW-1185">Reference proteome</keyword>
<accession>A0A5B7K3L3</accession>